<dbReference type="SUPFAM" id="SSF53254">
    <property type="entry name" value="Phosphoglycerate mutase-like"/>
    <property type="match status" value="1"/>
</dbReference>
<organism evidence="2 3">
    <name type="scientific">Porphyra umbilicalis</name>
    <name type="common">Purple laver</name>
    <name type="synonym">Red alga</name>
    <dbReference type="NCBI Taxonomy" id="2786"/>
    <lineage>
        <taxon>Eukaryota</taxon>
        <taxon>Rhodophyta</taxon>
        <taxon>Bangiophyceae</taxon>
        <taxon>Bangiales</taxon>
        <taxon>Bangiaceae</taxon>
        <taxon>Porphyra</taxon>
    </lineage>
</organism>
<accession>A0A1X6NLI9</accession>
<dbReference type="EMBL" id="KV919537">
    <property type="protein sequence ID" value="OSX69468.1"/>
    <property type="molecule type" value="Genomic_DNA"/>
</dbReference>
<dbReference type="AlphaFoldDB" id="A0A1X6NLI9"/>
<sequence>MSADAPHSTRLFLLRHGQSIPNTTGTIVSKIPAGGTAAAGLTPLGITQSMNAAAALLTRLAPATTTSPSMQPPPVIYLRVVASPFSRTVDTAVALARGLLGVAGGGGAPRGDAAGGSGGGAPNGVDADGGGGGGGGGGGSDSDGDDANGGDTGLVAHPWPDGEGVHVTLRLDGRLVERDFGEHDGARPAAAAYSRVWAADAADCSGDGGIAPAVSDGGGVGVESASTVAARMVAATAAAVAEAWPPHPAEAGDGVCGGRGAGACGDARPPLRAVVMVGHGDPLQILATAWGGADPRRHRTAVTHLGNAELRELPPRAMGAADVKGSDAAAAPV</sequence>
<dbReference type="Gene3D" id="3.40.50.1240">
    <property type="entry name" value="Phosphoglycerate mutase-like"/>
    <property type="match status" value="1"/>
</dbReference>
<dbReference type="Proteomes" id="UP000218209">
    <property type="component" value="Unassembled WGS sequence"/>
</dbReference>
<dbReference type="InterPro" id="IPR029033">
    <property type="entry name" value="His_PPase_superfam"/>
</dbReference>
<dbReference type="PROSITE" id="PS00175">
    <property type="entry name" value="PG_MUTASE"/>
    <property type="match status" value="1"/>
</dbReference>
<dbReference type="OrthoDB" id="354304at2759"/>
<dbReference type="SMART" id="SM00855">
    <property type="entry name" value="PGAM"/>
    <property type="match status" value="1"/>
</dbReference>
<reference evidence="2 3" key="1">
    <citation type="submission" date="2017-03" db="EMBL/GenBank/DDBJ databases">
        <title>WGS assembly of Porphyra umbilicalis.</title>
        <authorList>
            <person name="Brawley S.H."/>
            <person name="Blouin N.A."/>
            <person name="Ficko-Blean E."/>
            <person name="Wheeler G.L."/>
            <person name="Lohr M."/>
            <person name="Goodson H.V."/>
            <person name="Jenkins J.W."/>
            <person name="Blaby-Haas C.E."/>
            <person name="Helliwell K.E."/>
            <person name="Chan C."/>
            <person name="Marriage T."/>
            <person name="Bhattacharya D."/>
            <person name="Klein A.S."/>
            <person name="Badis Y."/>
            <person name="Brodie J."/>
            <person name="Cao Y."/>
            <person name="Collen J."/>
            <person name="Dittami S.M."/>
            <person name="Gachon C.M."/>
            <person name="Green B.R."/>
            <person name="Karpowicz S."/>
            <person name="Kim J.W."/>
            <person name="Kudahl U."/>
            <person name="Lin S."/>
            <person name="Michel G."/>
            <person name="Mittag M."/>
            <person name="Olson B.J."/>
            <person name="Pangilinan J."/>
            <person name="Peng Y."/>
            <person name="Qiu H."/>
            <person name="Shu S."/>
            <person name="Singer J.T."/>
            <person name="Smith A.G."/>
            <person name="Sprecher B.N."/>
            <person name="Wagner V."/>
            <person name="Wang W."/>
            <person name="Wang Z.-Y."/>
            <person name="Yan J."/>
            <person name="Yarish C."/>
            <person name="Zoeuner-Riek S."/>
            <person name="Zhuang Y."/>
            <person name="Zou Y."/>
            <person name="Lindquist E.A."/>
            <person name="Grimwood J."/>
            <person name="Barry K."/>
            <person name="Rokhsar D.S."/>
            <person name="Schmutz J."/>
            <person name="Stiller J.W."/>
            <person name="Grossman A.R."/>
            <person name="Prochnik S.E."/>
        </authorList>
    </citation>
    <scope>NUCLEOTIDE SEQUENCE [LARGE SCALE GENOMIC DNA]</scope>
    <source>
        <strain evidence="2">4086291</strain>
    </source>
</reference>
<keyword evidence="3" id="KW-1185">Reference proteome</keyword>
<evidence type="ECO:0000256" key="1">
    <source>
        <dbReference type="SAM" id="MobiDB-lite"/>
    </source>
</evidence>
<feature type="compositionally biased region" description="Gly residues" evidence="1">
    <location>
        <begin position="111"/>
        <end position="141"/>
    </location>
</feature>
<feature type="region of interest" description="Disordered" evidence="1">
    <location>
        <begin position="111"/>
        <end position="161"/>
    </location>
</feature>
<evidence type="ECO:0000313" key="3">
    <source>
        <dbReference type="Proteomes" id="UP000218209"/>
    </source>
</evidence>
<proteinExistence type="predicted"/>
<evidence type="ECO:0008006" key="4">
    <source>
        <dbReference type="Google" id="ProtNLM"/>
    </source>
</evidence>
<protein>
    <recommendedName>
        <fullName evidence="4">Phosphoglycerate mutase</fullName>
    </recommendedName>
</protein>
<gene>
    <name evidence="2" type="ORF">BU14_1482s0002</name>
</gene>
<evidence type="ECO:0000313" key="2">
    <source>
        <dbReference type="EMBL" id="OSX69468.1"/>
    </source>
</evidence>
<dbReference type="PANTHER" id="PTHR47821:SF2">
    <property type="entry name" value="PHOSPHOGLYCERATE MUTASE FAMILY PROTEIN"/>
    <property type="match status" value="1"/>
</dbReference>
<name>A0A1X6NLI9_PORUM</name>
<dbReference type="GO" id="GO:0003824">
    <property type="term" value="F:catalytic activity"/>
    <property type="evidence" value="ECO:0007669"/>
    <property type="project" value="InterPro"/>
</dbReference>
<dbReference type="PANTHER" id="PTHR47821">
    <property type="entry name" value="PHOSPHOGLYCERATE MUTASE FAMILY PROTEIN"/>
    <property type="match status" value="1"/>
</dbReference>
<dbReference type="InterPro" id="IPR013078">
    <property type="entry name" value="His_Pase_superF_clade-1"/>
</dbReference>
<dbReference type="InterPro" id="IPR001345">
    <property type="entry name" value="PG/BPGM_mutase_AS"/>
</dbReference>